<feature type="compositionally biased region" description="Low complexity" evidence="8">
    <location>
        <begin position="154"/>
        <end position="169"/>
    </location>
</feature>
<dbReference type="Pfam" id="PF00249">
    <property type="entry name" value="Myb_DNA-binding"/>
    <property type="match status" value="2"/>
</dbReference>
<evidence type="ECO:0000256" key="3">
    <source>
        <dbReference type="ARBA" id="ARBA00023015"/>
    </source>
</evidence>
<evidence type="ECO:0000259" key="9">
    <source>
        <dbReference type="PROSITE" id="PS50090"/>
    </source>
</evidence>
<dbReference type="PANTHER" id="PTHR47995">
    <property type="entry name" value="TRANSCRIPTION FACTOR MYB33-RELATED"/>
    <property type="match status" value="1"/>
</dbReference>
<dbReference type="InterPro" id="IPR017930">
    <property type="entry name" value="Myb_dom"/>
</dbReference>
<dbReference type="EMBL" id="VEPZ02001327">
    <property type="protein sequence ID" value="KAE8680225.1"/>
    <property type="molecule type" value="Genomic_DNA"/>
</dbReference>
<dbReference type="CDD" id="cd00167">
    <property type="entry name" value="SANT"/>
    <property type="match status" value="2"/>
</dbReference>
<reference evidence="11" key="1">
    <citation type="submission" date="2019-09" db="EMBL/GenBank/DDBJ databases">
        <title>Draft genome information of white flower Hibiscus syriacus.</title>
        <authorList>
            <person name="Kim Y.-M."/>
        </authorList>
    </citation>
    <scope>NUCLEOTIDE SEQUENCE [LARGE SCALE GENOMIC DNA]</scope>
    <source>
        <strain evidence="11">YM2019G1</strain>
    </source>
</reference>
<dbReference type="GO" id="GO:0048235">
    <property type="term" value="P:pollen sperm cell differentiation"/>
    <property type="evidence" value="ECO:0007669"/>
    <property type="project" value="UniProtKB-ARBA"/>
</dbReference>
<dbReference type="InterPro" id="IPR001005">
    <property type="entry name" value="SANT/Myb"/>
</dbReference>
<feature type="region of interest" description="Disordered" evidence="8">
    <location>
        <begin position="131"/>
        <end position="169"/>
    </location>
</feature>
<dbReference type="PANTHER" id="PTHR47995:SF18">
    <property type="entry name" value="TRANSCRIPTION FACTOR MYB65"/>
    <property type="match status" value="1"/>
</dbReference>
<evidence type="ECO:0000256" key="1">
    <source>
        <dbReference type="ARBA" id="ARBA00004123"/>
    </source>
</evidence>
<feature type="domain" description="Myb-like" evidence="9">
    <location>
        <begin position="73"/>
        <end position="123"/>
    </location>
</feature>
<dbReference type="InterPro" id="IPR009057">
    <property type="entry name" value="Homeodomain-like_sf"/>
</dbReference>
<evidence type="ECO:0000256" key="2">
    <source>
        <dbReference type="ARBA" id="ARBA00022737"/>
    </source>
</evidence>
<keyword evidence="3" id="KW-0805">Transcription regulation</keyword>
<evidence type="ECO:0000256" key="6">
    <source>
        <dbReference type="ARBA" id="ARBA00023163"/>
    </source>
</evidence>
<dbReference type="PROSITE" id="PS51294">
    <property type="entry name" value="HTH_MYB"/>
    <property type="match status" value="2"/>
</dbReference>
<dbReference type="SUPFAM" id="SSF46689">
    <property type="entry name" value="Homeodomain-like"/>
    <property type="match status" value="1"/>
</dbReference>
<dbReference type="Gene3D" id="1.10.10.60">
    <property type="entry name" value="Homeodomain-like"/>
    <property type="match status" value="2"/>
</dbReference>
<feature type="domain" description="HTH myb-type" evidence="10">
    <location>
        <begin position="20"/>
        <end position="72"/>
    </location>
</feature>
<dbReference type="GO" id="GO:0003677">
    <property type="term" value="F:DNA binding"/>
    <property type="evidence" value="ECO:0007669"/>
    <property type="project" value="UniProtKB-KW"/>
</dbReference>
<feature type="region of interest" description="Disordered" evidence="8">
    <location>
        <begin position="202"/>
        <end position="252"/>
    </location>
</feature>
<organism evidence="11 12">
    <name type="scientific">Hibiscus syriacus</name>
    <name type="common">Rose of Sharon</name>
    <dbReference type="NCBI Taxonomy" id="106335"/>
    <lineage>
        <taxon>Eukaryota</taxon>
        <taxon>Viridiplantae</taxon>
        <taxon>Streptophyta</taxon>
        <taxon>Embryophyta</taxon>
        <taxon>Tracheophyta</taxon>
        <taxon>Spermatophyta</taxon>
        <taxon>Magnoliopsida</taxon>
        <taxon>eudicotyledons</taxon>
        <taxon>Gunneridae</taxon>
        <taxon>Pentapetalae</taxon>
        <taxon>rosids</taxon>
        <taxon>malvids</taxon>
        <taxon>Malvales</taxon>
        <taxon>Malvaceae</taxon>
        <taxon>Malvoideae</taxon>
        <taxon>Hibiscus</taxon>
    </lineage>
</organism>
<evidence type="ECO:0000256" key="7">
    <source>
        <dbReference type="ARBA" id="ARBA00023242"/>
    </source>
</evidence>
<dbReference type="GO" id="GO:0090406">
    <property type="term" value="C:pollen tube"/>
    <property type="evidence" value="ECO:0007669"/>
    <property type="project" value="UniProtKB-ARBA"/>
</dbReference>
<evidence type="ECO:0000256" key="4">
    <source>
        <dbReference type="ARBA" id="ARBA00023125"/>
    </source>
</evidence>
<keyword evidence="5" id="KW-0010">Activator</keyword>
<comment type="subcellular location">
    <subcellularLocation>
        <location evidence="1">Nucleus</location>
    </subcellularLocation>
</comment>
<dbReference type="GO" id="GO:0045893">
    <property type="term" value="P:positive regulation of DNA-templated transcription"/>
    <property type="evidence" value="ECO:0007669"/>
    <property type="project" value="UniProtKB-ARBA"/>
</dbReference>
<feature type="domain" description="Myb-like" evidence="9">
    <location>
        <begin position="23"/>
        <end position="72"/>
    </location>
</feature>
<evidence type="ECO:0000256" key="8">
    <source>
        <dbReference type="SAM" id="MobiDB-lite"/>
    </source>
</evidence>
<dbReference type="GO" id="GO:0080092">
    <property type="term" value="P:regulation of pollen tube growth"/>
    <property type="evidence" value="ECO:0007669"/>
    <property type="project" value="UniProtKB-ARBA"/>
</dbReference>
<keyword evidence="6" id="KW-0804">Transcription</keyword>
<protein>
    <submittedName>
        <fullName evidence="11">MYB340 protein</fullName>
    </submittedName>
</protein>
<proteinExistence type="predicted"/>
<gene>
    <name evidence="11" type="ORF">F3Y22_tig00111392pilonHSYRG00475</name>
</gene>
<evidence type="ECO:0000259" key="10">
    <source>
        <dbReference type="PROSITE" id="PS51294"/>
    </source>
</evidence>
<evidence type="ECO:0000313" key="12">
    <source>
        <dbReference type="Proteomes" id="UP000436088"/>
    </source>
</evidence>
<evidence type="ECO:0000313" key="11">
    <source>
        <dbReference type="EMBL" id="KAE8680225.1"/>
    </source>
</evidence>
<evidence type="ECO:0000256" key="5">
    <source>
        <dbReference type="ARBA" id="ARBA00023159"/>
    </source>
</evidence>
<keyword evidence="4" id="KW-0238">DNA-binding</keyword>
<keyword evidence="2" id="KW-0677">Repeat</keyword>
<dbReference type="FunFam" id="1.10.10.60:FF:000001">
    <property type="entry name" value="MYB-related transcription factor"/>
    <property type="match status" value="1"/>
</dbReference>
<dbReference type="Proteomes" id="UP000436088">
    <property type="component" value="Unassembled WGS sequence"/>
</dbReference>
<accession>A0A6A2YLM7</accession>
<comment type="caution">
    <text evidence="11">The sequence shown here is derived from an EMBL/GenBank/DDBJ whole genome shotgun (WGS) entry which is preliminary data.</text>
</comment>
<feature type="domain" description="HTH myb-type" evidence="10">
    <location>
        <begin position="73"/>
        <end position="127"/>
    </location>
</feature>
<dbReference type="SMART" id="SM00717">
    <property type="entry name" value="SANT"/>
    <property type="match status" value="2"/>
</dbReference>
<sequence length="652" mass="71726">MMMGGNNQVCAQNEGGGEGGVILKKGPWTAVEDVILAEYVRTHGEGNWNAVQKNTGLARCGKSCRLRWANHLRPNLKKGAFSPEEERLIIELHAKMGNKWARMAIQLPGRTDNEIKNYWNTRIKRRQRQGLPLYPPDIQPLHSQHQRNQHRSLPATPIASPTGTSTTTSFTFQPPMMPSSLPNLQGSMTLQLHPLHIPRSASSHMLYNPHSTPPSLQSPGGGSTPPPLPSPSPSTHVSPLQSPHKPSFSTLPLFDSSTSNTFNNNINANYGNNDNSNNTISSDFFFPRATPPLEIPMRYKRFKHDVSESNINGGNGSGGTCSSFTLPYPTSQKNSFFNPHNVTATVDTCTPSTSPHYCSPSYSLDPITLDLTSSSRILADQYHANTGQFISTPGFVYPTKTNNELPSNHFFSLDGNSEVTIDTKGNSSYISNDQTLSIPFTEGGLLDDMLEEARLLAAGDHDIMQRQSCMVGFSTSSDCLASAKEETVTDQEINAIQEDYSRLLDIPSSMATPDCSNEGRRVFWATNEGRQSYMFLVYPTEAIRKHPRPSERAMRGYPRATERAMRGNPSDRARVGRPECMSTYPRSVALGFPRIARSVALGCPRIARSDGLECSRMASDAFGWPRSDGLGCLEGRPEGMATYGQHCGFHPI</sequence>
<dbReference type="FunFam" id="1.10.10.60:FF:000404">
    <property type="entry name" value="Transcription factor MYB97"/>
    <property type="match status" value="1"/>
</dbReference>
<dbReference type="PROSITE" id="PS50090">
    <property type="entry name" value="MYB_LIKE"/>
    <property type="match status" value="2"/>
</dbReference>
<keyword evidence="12" id="KW-1185">Reference proteome</keyword>
<dbReference type="AlphaFoldDB" id="A0A6A2YLM7"/>
<name>A0A6A2YLM7_HIBSY</name>
<dbReference type="GO" id="GO:0005634">
    <property type="term" value="C:nucleus"/>
    <property type="evidence" value="ECO:0007669"/>
    <property type="project" value="UniProtKB-SubCell"/>
</dbReference>
<dbReference type="GO" id="GO:0003700">
    <property type="term" value="F:DNA-binding transcription factor activity"/>
    <property type="evidence" value="ECO:0007669"/>
    <property type="project" value="UniProtKB-ARBA"/>
</dbReference>
<keyword evidence="7" id="KW-0539">Nucleus</keyword>